<dbReference type="EMBL" id="VSSQ01001275">
    <property type="protein sequence ID" value="MPM06883.1"/>
    <property type="molecule type" value="Genomic_DNA"/>
</dbReference>
<proteinExistence type="inferred from homology"/>
<evidence type="ECO:0000256" key="2">
    <source>
        <dbReference type="ARBA" id="ARBA00022448"/>
    </source>
</evidence>
<feature type="domain" description="ABC transporter" evidence="5">
    <location>
        <begin position="4"/>
        <end position="222"/>
    </location>
</feature>
<organism evidence="6">
    <name type="scientific">bioreactor metagenome</name>
    <dbReference type="NCBI Taxonomy" id="1076179"/>
    <lineage>
        <taxon>unclassified sequences</taxon>
        <taxon>metagenomes</taxon>
        <taxon>ecological metagenomes</taxon>
    </lineage>
</organism>
<dbReference type="GO" id="GO:0005524">
    <property type="term" value="F:ATP binding"/>
    <property type="evidence" value="ECO:0007669"/>
    <property type="project" value="UniProtKB-KW"/>
</dbReference>
<sequence>MPELKLENIGYRYKNGERDVLSGVSCTFTGGLLSAVIGPSGSGKTTLLSIMAGLDRPMQGKISIDGEDLAQLDLDLYRRERVSMIFQAFQLFPLLTAVENVSYPMEMNGVAKTAAKERAIALLSAVGIGKRLHKRFPANLSGGEQQRVAIARALSTGAKVLLADEPTGNLDTDNGGRVMEILLRLAHEEEYCVVVVTHDLAIADSADRVYRLTDGVLSVEKE</sequence>
<dbReference type="InterPro" id="IPR003439">
    <property type="entry name" value="ABC_transporter-like_ATP-bd"/>
</dbReference>
<dbReference type="PROSITE" id="PS50893">
    <property type="entry name" value="ABC_TRANSPORTER_2"/>
    <property type="match status" value="1"/>
</dbReference>
<comment type="similarity">
    <text evidence="1">Belongs to the ABC transporter superfamily.</text>
</comment>
<dbReference type="InterPro" id="IPR017911">
    <property type="entry name" value="MacB-like_ATP-bd"/>
</dbReference>
<protein>
    <submittedName>
        <fullName evidence="6">Putative ABC transporter ATP-binding protein</fullName>
    </submittedName>
</protein>
<evidence type="ECO:0000313" key="6">
    <source>
        <dbReference type="EMBL" id="MPM06883.1"/>
    </source>
</evidence>
<dbReference type="CDD" id="cd03255">
    <property type="entry name" value="ABC_MJ0796_LolCDE_FtsE"/>
    <property type="match status" value="1"/>
</dbReference>
<gene>
    <name evidence="6" type="ORF">SDC9_53186</name>
</gene>
<dbReference type="InterPro" id="IPR015854">
    <property type="entry name" value="ABC_transpr_LolD-like"/>
</dbReference>
<dbReference type="PROSITE" id="PS00211">
    <property type="entry name" value="ABC_TRANSPORTER_1"/>
    <property type="match status" value="1"/>
</dbReference>
<dbReference type="GO" id="GO:0022857">
    <property type="term" value="F:transmembrane transporter activity"/>
    <property type="evidence" value="ECO:0007669"/>
    <property type="project" value="TreeGrafter"/>
</dbReference>
<reference evidence="6" key="1">
    <citation type="submission" date="2019-08" db="EMBL/GenBank/DDBJ databases">
        <authorList>
            <person name="Kucharzyk K."/>
            <person name="Murdoch R.W."/>
            <person name="Higgins S."/>
            <person name="Loffler F."/>
        </authorList>
    </citation>
    <scope>NUCLEOTIDE SEQUENCE</scope>
</reference>
<dbReference type="PANTHER" id="PTHR24220">
    <property type="entry name" value="IMPORT ATP-BINDING PROTEIN"/>
    <property type="match status" value="1"/>
</dbReference>
<evidence type="ECO:0000256" key="4">
    <source>
        <dbReference type="ARBA" id="ARBA00022840"/>
    </source>
</evidence>
<dbReference type="InterPro" id="IPR027417">
    <property type="entry name" value="P-loop_NTPase"/>
</dbReference>
<evidence type="ECO:0000256" key="1">
    <source>
        <dbReference type="ARBA" id="ARBA00005417"/>
    </source>
</evidence>
<dbReference type="Gene3D" id="3.40.50.300">
    <property type="entry name" value="P-loop containing nucleotide triphosphate hydrolases"/>
    <property type="match status" value="1"/>
</dbReference>
<dbReference type="PANTHER" id="PTHR24220:SF689">
    <property type="entry name" value="LIPOPROTEIN-RELEASING SYSTEM ATP-BINDING PROTEIN LOLD"/>
    <property type="match status" value="1"/>
</dbReference>
<dbReference type="InterPro" id="IPR017871">
    <property type="entry name" value="ABC_transporter-like_CS"/>
</dbReference>
<dbReference type="Pfam" id="PF00005">
    <property type="entry name" value="ABC_tran"/>
    <property type="match status" value="1"/>
</dbReference>
<dbReference type="FunFam" id="3.40.50.300:FF:000056">
    <property type="entry name" value="Cell division ATP-binding protein FtsE"/>
    <property type="match status" value="1"/>
</dbReference>
<accession>A0A644WXV5</accession>
<dbReference type="SUPFAM" id="SSF52540">
    <property type="entry name" value="P-loop containing nucleoside triphosphate hydrolases"/>
    <property type="match status" value="1"/>
</dbReference>
<dbReference type="GO" id="GO:0005886">
    <property type="term" value="C:plasma membrane"/>
    <property type="evidence" value="ECO:0007669"/>
    <property type="project" value="TreeGrafter"/>
</dbReference>
<keyword evidence="2" id="KW-0813">Transport</keyword>
<name>A0A644WXV5_9ZZZZ</name>
<dbReference type="GO" id="GO:0016887">
    <property type="term" value="F:ATP hydrolysis activity"/>
    <property type="evidence" value="ECO:0007669"/>
    <property type="project" value="InterPro"/>
</dbReference>
<evidence type="ECO:0000256" key="3">
    <source>
        <dbReference type="ARBA" id="ARBA00022741"/>
    </source>
</evidence>
<dbReference type="InterPro" id="IPR003593">
    <property type="entry name" value="AAA+_ATPase"/>
</dbReference>
<dbReference type="SMART" id="SM00382">
    <property type="entry name" value="AAA"/>
    <property type="match status" value="1"/>
</dbReference>
<keyword evidence="4 6" id="KW-0067">ATP-binding</keyword>
<keyword evidence="3" id="KW-0547">Nucleotide-binding</keyword>
<evidence type="ECO:0000259" key="5">
    <source>
        <dbReference type="PROSITE" id="PS50893"/>
    </source>
</evidence>
<dbReference type="AlphaFoldDB" id="A0A644WXV5"/>
<comment type="caution">
    <text evidence="6">The sequence shown here is derived from an EMBL/GenBank/DDBJ whole genome shotgun (WGS) entry which is preliminary data.</text>
</comment>